<organism evidence="1">
    <name type="scientific">marine sediment metagenome</name>
    <dbReference type="NCBI Taxonomy" id="412755"/>
    <lineage>
        <taxon>unclassified sequences</taxon>
        <taxon>metagenomes</taxon>
        <taxon>ecological metagenomes</taxon>
    </lineage>
</organism>
<sequence length="119" mass="13689">MTSYDHFVMFHAPASSAHNIIINIEKSYPDLSVWKGNVFPPHPPEVHDFIWHRALANMITLHEKQRREVRDSERPTMMGKIEILSAQTWLRKRAEDELAIKALSKQMLGEQPSTKGLSA</sequence>
<evidence type="ECO:0000313" key="1">
    <source>
        <dbReference type="EMBL" id="KKL27768.1"/>
    </source>
</evidence>
<proteinExistence type="predicted"/>
<protein>
    <submittedName>
        <fullName evidence="1">Uncharacterized protein</fullName>
    </submittedName>
</protein>
<accession>A0A0F9EVH0</accession>
<gene>
    <name evidence="1" type="ORF">LCGC14_2381850</name>
</gene>
<dbReference type="AlphaFoldDB" id="A0A0F9EVH0"/>
<dbReference type="EMBL" id="LAZR01035343">
    <property type="protein sequence ID" value="KKL27768.1"/>
    <property type="molecule type" value="Genomic_DNA"/>
</dbReference>
<reference evidence="1" key="1">
    <citation type="journal article" date="2015" name="Nature">
        <title>Complex archaea that bridge the gap between prokaryotes and eukaryotes.</title>
        <authorList>
            <person name="Spang A."/>
            <person name="Saw J.H."/>
            <person name="Jorgensen S.L."/>
            <person name="Zaremba-Niedzwiedzka K."/>
            <person name="Martijn J."/>
            <person name="Lind A.E."/>
            <person name="van Eijk R."/>
            <person name="Schleper C."/>
            <person name="Guy L."/>
            <person name="Ettema T.J."/>
        </authorList>
    </citation>
    <scope>NUCLEOTIDE SEQUENCE</scope>
</reference>
<comment type="caution">
    <text evidence="1">The sequence shown here is derived from an EMBL/GenBank/DDBJ whole genome shotgun (WGS) entry which is preliminary data.</text>
</comment>
<name>A0A0F9EVH0_9ZZZZ</name>